<evidence type="ECO:0000256" key="4">
    <source>
        <dbReference type="ARBA" id="ARBA00022741"/>
    </source>
</evidence>
<dbReference type="GO" id="GO:0009236">
    <property type="term" value="P:cobalamin biosynthetic process"/>
    <property type="evidence" value="ECO:0007669"/>
    <property type="project" value="UniProtKB-UniRule"/>
</dbReference>
<dbReference type="EMBL" id="SOBT01000009">
    <property type="protein sequence ID" value="TDU28326.1"/>
    <property type="molecule type" value="Genomic_DNA"/>
</dbReference>
<evidence type="ECO:0000256" key="5">
    <source>
        <dbReference type="ARBA" id="ARBA00022840"/>
    </source>
</evidence>
<dbReference type="EC" id="2.5.1.17" evidence="6"/>
<evidence type="ECO:0000256" key="7">
    <source>
        <dbReference type="SAM" id="MobiDB-lite"/>
    </source>
</evidence>
<dbReference type="InterPro" id="IPR029499">
    <property type="entry name" value="PduO-typ"/>
</dbReference>
<dbReference type="SUPFAM" id="SSF89028">
    <property type="entry name" value="Cobalamin adenosyltransferase-like"/>
    <property type="match status" value="1"/>
</dbReference>
<keyword evidence="10" id="KW-1185">Reference proteome</keyword>
<organism evidence="9 10">
    <name type="scientific">Panacagrimonas perspica</name>
    <dbReference type="NCBI Taxonomy" id="381431"/>
    <lineage>
        <taxon>Bacteria</taxon>
        <taxon>Pseudomonadati</taxon>
        <taxon>Pseudomonadota</taxon>
        <taxon>Gammaproteobacteria</taxon>
        <taxon>Nevskiales</taxon>
        <taxon>Nevskiaceae</taxon>
        <taxon>Panacagrimonas</taxon>
    </lineage>
</organism>
<dbReference type="NCBIfam" id="TIGR00636">
    <property type="entry name" value="PduO_Nterm"/>
    <property type="match status" value="1"/>
</dbReference>
<evidence type="ECO:0000256" key="2">
    <source>
        <dbReference type="ARBA" id="ARBA00011233"/>
    </source>
</evidence>
<dbReference type="AlphaFoldDB" id="A0A4S3K358"/>
<comment type="catalytic activity">
    <reaction evidence="6">
        <text>2 cob(II)yrinate a,c diamide + reduced [electron-transfer flavoprotein] + 2 ATP = 2 adenosylcob(III)yrinate a,c-diamide + 2 triphosphate + oxidized [electron-transfer flavoprotein] + 3 H(+)</text>
        <dbReference type="Rhea" id="RHEA:11528"/>
        <dbReference type="Rhea" id="RHEA-COMP:10685"/>
        <dbReference type="Rhea" id="RHEA-COMP:10686"/>
        <dbReference type="ChEBI" id="CHEBI:15378"/>
        <dbReference type="ChEBI" id="CHEBI:18036"/>
        <dbReference type="ChEBI" id="CHEBI:30616"/>
        <dbReference type="ChEBI" id="CHEBI:57692"/>
        <dbReference type="ChEBI" id="CHEBI:58307"/>
        <dbReference type="ChEBI" id="CHEBI:58503"/>
        <dbReference type="ChEBI" id="CHEBI:58537"/>
        <dbReference type="EC" id="2.5.1.17"/>
    </reaction>
</comment>
<feature type="region of interest" description="Disordered" evidence="7">
    <location>
        <begin position="1"/>
        <end position="24"/>
    </location>
</feature>
<comment type="catalytic activity">
    <reaction evidence="6">
        <text>2 cob(II)alamin + reduced [electron-transfer flavoprotein] + 2 ATP = 2 adenosylcob(III)alamin + 2 triphosphate + oxidized [electron-transfer flavoprotein] + 3 H(+)</text>
        <dbReference type="Rhea" id="RHEA:28671"/>
        <dbReference type="Rhea" id="RHEA-COMP:10685"/>
        <dbReference type="Rhea" id="RHEA-COMP:10686"/>
        <dbReference type="ChEBI" id="CHEBI:15378"/>
        <dbReference type="ChEBI" id="CHEBI:16304"/>
        <dbReference type="ChEBI" id="CHEBI:18036"/>
        <dbReference type="ChEBI" id="CHEBI:18408"/>
        <dbReference type="ChEBI" id="CHEBI:30616"/>
        <dbReference type="ChEBI" id="CHEBI:57692"/>
        <dbReference type="ChEBI" id="CHEBI:58307"/>
        <dbReference type="EC" id="2.5.1.17"/>
    </reaction>
</comment>
<keyword evidence="5 6" id="KW-0067">ATP-binding</keyword>
<evidence type="ECO:0000313" key="10">
    <source>
        <dbReference type="Proteomes" id="UP000295341"/>
    </source>
</evidence>
<keyword evidence="3 6" id="KW-0808">Transferase</keyword>
<keyword evidence="6" id="KW-0169">Cobalamin biosynthesis</keyword>
<dbReference type="InterPro" id="IPR016030">
    <property type="entry name" value="CblAdoTrfase-like"/>
</dbReference>
<evidence type="ECO:0000256" key="6">
    <source>
        <dbReference type="RuleBase" id="RU366026"/>
    </source>
</evidence>
<dbReference type="PANTHER" id="PTHR12213">
    <property type="entry name" value="CORRINOID ADENOSYLTRANSFERASE"/>
    <property type="match status" value="1"/>
</dbReference>
<dbReference type="Gene3D" id="1.20.1200.10">
    <property type="entry name" value="Cobalamin adenosyltransferase-like"/>
    <property type="match status" value="1"/>
</dbReference>
<evidence type="ECO:0000256" key="1">
    <source>
        <dbReference type="ARBA" id="ARBA00007487"/>
    </source>
</evidence>
<evidence type="ECO:0000256" key="3">
    <source>
        <dbReference type="ARBA" id="ARBA00022679"/>
    </source>
</evidence>
<dbReference type="PANTHER" id="PTHR12213:SF0">
    <property type="entry name" value="CORRINOID ADENOSYLTRANSFERASE MMAB"/>
    <property type="match status" value="1"/>
</dbReference>
<dbReference type="Proteomes" id="UP000295341">
    <property type="component" value="Unassembled WGS sequence"/>
</dbReference>
<dbReference type="FunFam" id="1.20.1200.10:FF:000001">
    <property type="entry name" value="Cob(I)yrinic acid a,c-diamide adenosyltransferase"/>
    <property type="match status" value="1"/>
</dbReference>
<keyword evidence="4 6" id="KW-0547">Nucleotide-binding</keyword>
<reference evidence="9 10" key="1">
    <citation type="submission" date="2019-03" db="EMBL/GenBank/DDBJ databases">
        <title>Genomic Encyclopedia of Type Strains, Phase IV (KMG-IV): sequencing the most valuable type-strain genomes for metagenomic binning, comparative biology and taxonomic classification.</title>
        <authorList>
            <person name="Goeker M."/>
        </authorList>
    </citation>
    <scope>NUCLEOTIDE SEQUENCE [LARGE SCALE GENOMIC DNA]</scope>
    <source>
        <strain evidence="9 10">DSM 26377</strain>
    </source>
</reference>
<feature type="compositionally biased region" description="Low complexity" evidence="7">
    <location>
        <begin position="9"/>
        <end position="23"/>
    </location>
</feature>
<dbReference type="Pfam" id="PF01923">
    <property type="entry name" value="Cob_adeno_trans"/>
    <property type="match status" value="1"/>
</dbReference>
<dbReference type="InterPro" id="IPR036451">
    <property type="entry name" value="CblAdoTrfase-like_sf"/>
</dbReference>
<comment type="caution">
    <text evidence="9">The sequence shown here is derived from an EMBL/GenBank/DDBJ whole genome shotgun (WGS) entry which is preliminary data.</text>
</comment>
<comment type="subunit">
    <text evidence="2">Homotrimer.</text>
</comment>
<dbReference type="GO" id="GO:0008817">
    <property type="term" value="F:corrinoid adenosyltransferase activity"/>
    <property type="evidence" value="ECO:0007669"/>
    <property type="project" value="UniProtKB-UniRule"/>
</dbReference>
<comment type="pathway">
    <text evidence="6">Cofactor biosynthesis; adenosylcobalamin biosynthesis; adenosylcobalamin from cob(II)yrinate a,c-diamide: step 2/7.</text>
</comment>
<accession>A0A4S3K358</accession>
<gene>
    <name evidence="9" type="ORF">DFR24_2695</name>
</gene>
<feature type="domain" description="Cobalamin adenosyltransferase-like" evidence="8">
    <location>
        <begin position="8"/>
        <end position="165"/>
    </location>
</feature>
<dbReference type="RefSeq" id="WP_133881880.1">
    <property type="nucleotide sequence ID" value="NZ_MWIN01000017.1"/>
</dbReference>
<sequence>MGNRLSKIATRTGDAGTTGLTDGSRVPKQHLRVCAMGDVDELNSQIGVVLTHTLPDEVREKLTSTQQLLFNLGGELSWPGGQLVKEDDVLGFDQALADLNETLPPLKEFIMPGGSPATAACHVARTVARRAERAVWALHEMEPVNAPIMKLLNRLSDYLFVVARVLGRADGASESGWKRDRSKKPQP</sequence>
<dbReference type="OrthoDB" id="9778896at2"/>
<evidence type="ECO:0000259" key="8">
    <source>
        <dbReference type="Pfam" id="PF01923"/>
    </source>
</evidence>
<dbReference type="UniPathway" id="UPA00148">
    <property type="reaction ID" value="UER00233"/>
</dbReference>
<comment type="similarity">
    <text evidence="1 6">Belongs to the Cob(I)alamin adenosyltransferase family.</text>
</comment>
<evidence type="ECO:0000313" key="9">
    <source>
        <dbReference type="EMBL" id="TDU28326.1"/>
    </source>
</evidence>
<dbReference type="GO" id="GO:0005524">
    <property type="term" value="F:ATP binding"/>
    <property type="evidence" value="ECO:0007669"/>
    <property type="project" value="UniProtKB-UniRule"/>
</dbReference>
<proteinExistence type="inferred from homology"/>
<name>A0A4S3K358_9GAMM</name>
<protein>
    <recommendedName>
        <fullName evidence="6">Corrinoid adenosyltransferase</fullName>
        <ecNumber evidence="6">2.5.1.17</ecNumber>
    </recommendedName>
    <alternativeName>
        <fullName evidence="6">Cob(II)alamin adenosyltransferase</fullName>
    </alternativeName>
    <alternativeName>
        <fullName evidence="6">Cob(II)yrinic acid a,c-diamide adenosyltransferase</fullName>
    </alternativeName>
    <alternativeName>
        <fullName evidence="6">Cobinamide/cobalamin adenosyltransferase</fullName>
    </alternativeName>
</protein>